<evidence type="ECO:0000256" key="3">
    <source>
        <dbReference type="ARBA" id="ARBA00022839"/>
    </source>
</evidence>
<evidence type="ECO:0000256" key="2">
    <source>
        <dbReference type="ARBA" id="ARBA00022801"/>
    </source>
</evidence>
<name>A0A7J5UV72_9MICO</name>
<comment type="caution">
    <text evidence="5">The sequence shown here is derived from an EMBL/GenBank/DDBJ whole genome shotgun (WGS) entry which is preliminary data.</text>
</comment>
<keyword evidence="2" id="KW-0378">Hydrolase</keyword>
<evidence type="ECO:0000313" key="5">
    <source>
        <dbReference type="EMBL" id="KAE8766177.1"/>
    </source>
</evidence>
<reference evidence="5 6" key="1">
    <citation type="submission" date="2019-10" db="EMBL/GenBank/DDBJ databases">
        <title>Georgenia wutianyii sp. nov. and Georgenia yuyongxinii sp. nov. isolated from plateau pika (Ochotona curzoniae) in the Qinghai-Tibet plateau of China.</title>
        <authorList>
            <person name="Tian Z."/>
        </authorList>
    </citation>
    <scope>NUCLEOTIDE SEQUENCE [LARGE SCALE GENOMIC DNA]</scope>
    <source>
        <strain evidence="5 6">DSM 21501</strain>
    </source>
</reference>
<feature type="domain" description="Exonuclease" evidence="4">
    <location>
        <begin position="16"/>
        <end position="183"/>
    </location>
</feature>
<dbReference type="SUPFAM" id="SSF53098">
    <property type="entry name" value="Ribonuclease H-like"/>
    <property type="match status" value="1"/>
</dbReference>
<dbReference type="SMART" id="SM00479">
    <property type="entry name" value="EXOIII"/>
    <property type="match status" value="1"/>
</dbReference>
<dbReference type="InterPro" id="IPR036420">
    <property type="entry name" value="BRCT_dom_sf"/>
</dbReference>
<keyword evidence="3" id="KW-0269">Exonuclease</keyword>
<dbReference type="PANTHER" id="PTHR30231">
    <property type="entry name" value="DNA POLYMERASE III SUBUNIT EPSILON"/>
    <property type="match status" value="1"/>
</dbReference>
<dbReference type="PANTHER" id="PTHR30231:SF4">
    <property type="entry name" value="PROTEIN NEN2"/>
    <property type="match status" value="1"/>
</dbReference>
<dbReference type="Pfam" id="PF00929">
    <property type="entry name" value="RNase_T"/>
    <property type="match status" value="1"/>
</dbReference>
<dbReference type="InterPro" id="IPR013520">
    <property type="entry name" value="Ribonucl_H"/>
</dbReference>
<dbReference type="Gene3D" id="3.30.420.10">
    <property type="entry name" value="Ribonuclease H-like superfamily/Ribonuclease H"/>
    <property type="match status" value="1"/>
</dbReference>
<dbReference type="Proteomes" id="UP000451860">
    <property type="component" value="Unassembled WGS sequence"/>
</dbReference>
<dbReference type="AlphaFoldDB" id="A0A7J5UV72"/>
<evidence type="ECO:0000256" key="1">
    <source>
        <dbReference type="ARBA" id="ARBA00022722"/>
    </source>
</evidence>
<keyword evidence="6" id="KW-1185">Reference proteome</keyword>
<dbReference type="CDD" id="cd06127">
    <property type="entry name" value="DEDDh"/>
    <property type="match status" value="1"/>
</dbReference>
<sequence>MLRICCRARNERHMNGYAVVDLETTGLRPGGHDRIVEVGVVLLSPVGEVEDTWSTLVNPERDLGPQEVHGIRAADVLAAPTFTELAGALTALLRGRTFVAHNARFDAGFLAAAYRRLGHEVPLTAETTLCTLRWAGRLLPQAPRTLAGCCAYVGVPLEHHHSALADATAAAGLLRHYLEVAGLPRAEVALGLDAPRRWTAPWWETVAAAEQASWPEIPVGGARCVVRGNATEREVPFLSRLVDSLVAVPGSEAQTDYLALLDHALMDRVLSVREQQALVATALDLGIDQPTAIALHRAYLRSLARAALTDGVVSGAEREDLHAVAALLDLDPVEVDDALEVEAGTVAVLDDAPAPAVEHFRLAPGDKVVFTGEMAEPREVWQARAAAAGLVPHPSVTKQVRLVVAADPDSLSGKARKAAGYGIPIVTEEAFGRMLATALV</sequence>
<dbReference type="EMBL" id="WHJE01000001">
    <property type="protein sequence ID" value="KAE8766177.1"/>
    <property type="molecule type" value="Genomic_DNA"/>
</dbReference>
<dbReference type="Gene3D" id="3.40.50.10190">
    <property type="entry name" value="BRCT domain"/>
    <property type="match status" value="1"/>
</dbReference>
<dbReference type="OrthoDB" id="190275at2"/>
<keyword evidence="1" id="KW-0540">Nuclease</keyword>
<dbReference type="SUPFAM" id="SSF52113">
    <property type="entry name" value="BRCT domain"/>
    <property type="match status" value="1"/>
</dbReference>
<dbReference type="GO" id="GO:0008408">
    <property type="term" value="F:3'-5' exonuclease activity"/>
    <property type="evidence" value="ECO:0007669"/>
    <property type="project" value="TreeGrafter"/>
</dbReference>
<dbReference type="SUPFAM" id="SSF158682">
    <property type="entry name" value="TerB-like"/>
    <property type="match status" value="1"/>
</dbReference>
<dbReference type="GO" id="GO:0005829">
    <property type="term" value="C:cytosol"/>
    <property type="evidence" value="ECO:0007669"/>
    <property type="project" value="TreeGrafter"/>
</dbReference>
<evidence type="ECO:0000313" key="6">
    <source>
        <dbReference type="Proteomes" id="UP000451860"/>
    </source>
</evidence>
<dbReference type="InterPro" id="IPR029024">
    <property type="entry name" value="TerB-like"/>
</dbReference>
<gene>
    <name evidence="5" type="ORF">GB883_00655</name>
</gene>
<proteinExistence type="predicted"/>
<dbReference type="InterPro" id="IPR012337">
    <property type="entry name" value="RNaseH-like_sf"/>
</dbReference>
<dbReference type="GO" id="GO:0003676">
    <property type="term" value="F:nucleic acid binding"/>
    <property type="evidence" value="ECO:0007669"/>
    <property type="project" value="InterPro"/>
</dbReference>
<accession>A0A7J5UV72</accession>
<protein>
    <submittedName>
        <fullName evidence="5">DNA polymerase III subunit epsilon</fullName>
    </submittedName>
</protein>
<dbReference type="InterPro" id="IPR036397">
    <property type="entry name" value="RNaseH_sf"/>
</dbReference>
<dbReference type="FunFam" id="3.30.420.10:FF:000045">
    <property type="entry name" value="3'-5' exonuclease DinG"/>
    <property type="match status" value="1"/>
</dbReference>
<evidence type="ECO:0000259" key="4">
    <source>
        <dbReference type="SMART" id="SM00479"/>
    </source>
</evidence>
<organism evidence="5 6">
    <name type="scientific">Georgenia thermotolerans</name>
    <dbReference type="NCBI Taxonomy" id="527326"/>
    <lineage>
        <taxon>Bacteria</taxon>
        <taxon>Bacillati</taxon>
        <taxon>Actinomycetota</taxon>
        <taxon>Actinomycetes</taxon>
        <taxon>Micrococcales</taxon>
        <taxon>Bogoriellaceae</taxon>
        <taxon>Georgenia</taxon>
    </lineage>
</organism>